<dbReference type="InterPro" id="IPR038355">
    <property type="entry name" value="TNFAIP8_sf"/>
</dbReference>
<dbReference type="AlphaFoldDB" id="A0A7J7KA36"/>
<dbReference type="FunFam" id="1.20.1440.160:FF:000001">
    <property type="entry name" value="Tumor necrosis factor alpha-induced protein 8-like 1"/>
    <property type="match status" value="1"/>
</dbReference>
<name>A0A7J7KA36_BUGNE</name>
<dbReference type="OrthoDB" id="10055976at2759"/>
<dbReference type="Gene3D" id="1.20.1440.160">
    <property type="entry name" value="Tumor necrosis factor alpha-induced protein 8-like"/>
    <property type="match status" value="1"/>
</dbReference>
<proteinExistence type="predicted"/>
<reference evidence="1" key="1">
    <citation type="submission" date="2020-06" db="EMBL/GenBank/DDBJ databases">
        <title>Draft genome of Bugula neritina, a colonial animal packing powerful symbionts and potential medicines.</title>
        <authorList>
            <person name="Rayko M."/>
        </authorList>
    </citation>
    <scope>NUCLEOTIDE SEQUENCE [LARGE SCALE GENOMIC DNA]</scope>
    <source>
        <strain evidence="1">Kwan_BN1</strain>
    </source>
</reference>
<dbReference type="GO" id="GO:0005737">
    <property type="term" value="C:cytoplasm"/>
    <property type="evidence" value="ECO:0007669"/>
    <property type="project" value="TreeGrafter"/>
</dbReference>
<dbReference type="Pfam" id="PF05527">
    <property type="entry name" value="TNFAIP8"/>
    <property type="match status" value="1"/>
</dbReference>
<organism evidence="1 2">
    <name type="scientific">Bugula neritina</name>
    <name type="common">Brown bryozoan</name>
    <name type="synonym">Sertularia neritina</name>
    <dbReference type="NCBI Taxonomy" id="10212"/>
    <lineage>
        <taxon>Eukaryota</taxon>
        <taxon>Metazoa</taxon>
        <taxon>Spiralia</taxon>
        <taxon>Lophotrochozoa</taxon>
        <taxon>Bryozoa</taxon>
        <taxon>Gymnolaemata</taxon>
        <taxon>Cheilostomatida</taxon>
        <taxon>Flustrina</taxon>
        <taxon>Buguloidea</taxon>
        <taxon>Bugulidae</taxon>
        <taxon>Bugula</taxon>
    </lineage>
</organism>
<sequence length="199" mass="22585">MSKHKDKKVSAEPGNGFNSKGLGLRVQKKLASKMSSKTVAKVFIDEPTGQLLDNVYSLVKEYTSDKKDAEKIIKYIIKVTIKIAIAYRNDQFNGEEISLISDFKKKFRTLIMTITSFVEVDFTFDSQYLSKLFLECSTLLQQILARHTTEKTKGKVDRVFTLLGDQSFLEAVFKPDTNYSPLMSKISKQLDELMESGTL</sequence>
<dbReference type="PANTHER" id="PTHR12757:SF1">
    <property type="entry name" value="PROTEIN SALIVARY GLANDS MARRED"/>
    <property type="match status" value="1"/>
</dbReference>
<keyword evidence="2" id="KW-1185">Reference proteome</keyword>
<comment type="caution">
    <text evidence="1">The sequence shown here is derived from an EMBL/GenBank/DDBJ whole genome shotgun (WGS) entry which is preliminary data.</text>
</comment>
<evidence type="ECO:0000313" key="2">
    <source>
        <dbReference type="Proteomes" id="UP000593567"/>
    </source>
</evidence>
<dbReference type="InterPro" id="IPR008477">
    <property type="entry name" value="TNFAIP8-like"/>
</dbReference>
<gene>
    <name evidence="1" type="ORF">EB796_006176</name>
</gene>
<dbReference type="Proteomes" id="UP000593567">
    <property type="component" value="Unassembled WGS sequence"/>
</dbReference>
<evidence type="ECO:0000313" key="1">
    <source>
        <dbReference type="EMBL" id="KAF6035519.1"/>
    </source>
</evidence>
<dbReference type="EMBL" id="VXIV02000867">
    <property type="protein sequence ID" value="KAF6035519.1"/>
    <property type="molecule type" value="Genomic_DNA"/>
</dbReference>
<protein>
    <submittedName>
        <fullName evidence="1">TNFAIP8</fullName>
    </submittedName>
</protein>
<accession>A0A7J7KA36</accession>
<dbReference type="GO" id="GO:0042981">
    <property type="term" value="P:regulation of apoptotic process"/>
    <property type="evidence" value="ECO:0007669"/>
    <property type="project" value="InterPro"/>
</dbReference>
<dbReference type="PANTHER" id="PTHR12757">
    <property type="entry name" value="TUMOR NECROSIS FACTOR INDUCED PROTEIN"/>
    <property type="match status" value="1"/>
</dbReference>